<evidence type="ECO:0000256" key="2">
    <source>
        <dbReference type="ARBA" id="ARBA00008661"/>
    </source>
</evidence>
<evidence type="ECO:0000256" key="6">
    <source>
        <dbReference type="ARBA" id="ARBA00022968"/>
    </source>
</evidence>
<evidence type="ECO:0000313" key="11">
    <source>
        <dbReference type="EMBL" id="CBY15442.1"/>
    </source>
</evidence>
<dbReference type="EC" id="2.4.1.-" evidence="10"/>
<accession>E4Y0N4</accession>
<keyword evidence="6" id="KW-0735">Signal-anchor</keyword>
<evidence type="ECO:0000256" key="7">
    <source>
        <dbReference type="ARBA" id="ARBA00022989"/>
    </source>
</evidence>
<dbReference type="AlphaFoldDB" id="E4Y0N4"/>
<comment type="similarity">
    <text evidence="2 10">Belongs to the glycosyltransferase 31 family.</text>
</comment>
<dbReference type="Proteomes" id="UP000001307">
    <property type="component" value="Unassembled WGS sequence"/>
</dbReference>
<protein>
    <recommendedName>
        <fullName evidence="10">Hexosyltransferase</fullName>
        <ecNumber evidence="10">2.4.1.-</ecNumber>
    </recommendedName>
</protein>
<keyword evidence="12" id="KW-1185">Reference proteome</keyword>
<gene>
    <name evidence="11" type="ORF">GSOID_T00013716001</name>
</gene>
<keyword evidence="4" id="KW-0808">Transferase</keyword>
<keyword evidence="9" id="KW-0472">Membrane</keyword>
<keyword evidence="8 10" id="KW-0333">Golgi apparatus</keyword>
<reference evidence="11" key="1">
    <citation type="journal article" date="2010" name="Science">
        <title>Plasticity of animal genome architecture unmasked by rapid evolution of a pelagic tunicate.</title>
        <authorList>
            <person name="Denoeud F."/>
            <person name="Henriet S."/>
            <person name="Mungpakdee S."/>
            <person name="Aury J.M."/>
            <person name="Da Silva C."/>
            <person name="Brinkmann H."/>
            <person name="Mikhaleva J."/>
            <person name="Olsen L.C."/>
            <person name="Jubin C."/>
            <person name="Canestro C."/>
            <person name="Bouquet J.M."/>
            <person name="Danks G."/>
            <person name="Poulain J."/>
            <person name="Campsteijn C."/>
            <person name="Adamski M."/>
            <person name="Cross I."/>
            <person name="Yadetie F."/>
            <person name="Muffato M."/>
            <person name="Louis A."/>
            <person name="Butcher S."/>
            <person name="Tsagkogeorga G."/>
            <person name="Konrad A."/>
            <person name="Singh S."/>
            <person name="Jensen M.F."/>
            <person name="Cong E.H."/>
            <person name="Eikeseth-Otteraa H."/>
            <person name="Noel B."/>
            <person name="Anthouard V."/>
            <person name="Porcel B.M."/>
            <person name="Kachouri-Lafond R."/>
            <person name="Nishino A."/>
            <person name="Ugolini M."/>
            <person name="Chourrout P."/>
            <person name="Nishida H."/>
            <person name="Aasland R."/>
            <person name="Huzurbazar S."/>
            <person name="Westhof E."/>
            <person name="Delsuc F."/>
            <person name="Lehrach H."/>
            <person name="Reinhardt R."/>
            <person name="Weissenbach J."/>
            <person name="Roy S.W."/>
            <person name="Artiguenave F."/>
            <person name="Postlethwait J.H."/>
            <person name="Manak J.R."/>
            <person name="Thompson E.M."/>
            <person name="Jaillon O."/>
            <person name="Du Pasquier L."/>
            <person name="Boudinot P."/>
            <person name="Liberles D.A."/>
            <person name="Volff J.N."/>
            <person name="Philippe H."/>
            <person name="Lenhard B."/>
            <person name="Roest Crollius H."/>
            <person name="Wincker P."/>
            <person name="Chourrout D."/>
        </authorList>
    </citation>
    <scope>NUCLEOTIDE SEQUENCE [LARGE SCALE GENOMIC DNA]</scope>
</reference>
<evidence type="ECO:0000313" key="12">
    <source>
        <dbReference type="Proteomes" id="UP000001307"/>
    </source>
</evidence>
<organism evidence="11">
    <name type="scientific">Oikopleura dioica</name>
    <name type="common">Tunicate</name>
    <dbReference type="NCBI Taxonomy" id="34765"/>
    <lineage>
        <taxon>Eukaryota</taxon>
        <taxon>Metazoa</taxon>
        <taxon>Chordata</taxon>
        <taxon>Tunicata</taxon>
        <taxon>Appendicularia</taxon>
        <taxon>Copelata</taxon>
        <taxon>Oikopleuridae</taxon>
        <taxon>Oikopleura</taxon>
    </lineage>
</organism>
<evidence type="ECO:0000256" key="1">
    <source>
        <dbReference type="ARBA" id="ARBA00004323"/>
    </source>
</evidence>
<dbReference type="InParanoid" id="E4Y0N4"/>
<sequence length="319" mass="37628">MSTSDTYKDTYKEPDKIDEKYLKQIIEKKIGEKERRVVVGIFATIENYNRREAQRETWLSSSKIEHKYLIDKWTEEWRAENNVFGDIVNVNASFNGYAKGYGEKLYNWYEYVAQNYPEGTIAGKTDDDFFGCSNLYDVVIENYHPRMYFGWWHPFKGDLTKPSLRNRPDGQFVLIGWELMKEIITKPYCHHKRDASFCKPENENVRYGNDFGDPSLGHWLGQIGNIKQIRMNDRMVHTQIPKKFRSPVKKPFCGEMISYHKTTPPLQRYLQCFDQDIPATKQFCHKAKNMTYFAGKPAYKQKPRHPLPIILSSTVDRNE</sequence>
<dbReference type="EMBL" id="FN653518">
    <property type="protein sequence ID" value="CBY15442.1"/>
    <property type="molecule type" value="Genomic_DNA"/>
</dbReference>
<keyword evidence="5" id="KW-0812">Transmembrane</keyword>
<dbReference type="InterPro" id="IPR002659">
    <property type="entry name" value="Glyco_trans_31"/>
</dbReference>
<dbReference type="PANTHER" id="PTHR11214">
    <property type="entry name" value="BETA-1,3-N-ACETYLGLUCOSAMINYLTRANSFERASE"/>
    <property type="match status" value="1"/>
</dbReference>
<keyword evidence="3 10" id="KW-0328">Glycosyltransferase</keyword>
<proteinExistence type="inferred from homology"/>
<evidence type="ECO:0000256" key="10">
    <source>
        <dbReference type="RuleBase" id="RU363063"/>
    </source>
</evidence>
<dbReference type="GO" id="GO:0000139">
    <property type="term" value="C:Golgi membrane"/>
    <property type="evidence" value="ECO:0007669"/>
    <property type="project" value="UniProtKB-SubCell"/>
</dbReference>
<evidence type="ECO:0000256" key="8">
    <source>
        <dbReference type="ARBA" id="ARBA00023034"/>
    </source>
</evidence>
<evidence type="ECO:0000256" key="9">
    <source>
        <dbReference type="ARBA" id="ARBA00023136"/>
    </source>
</evidence>
<name>E4Y0N4_OIKDI</name>
<dbReference type="GO" id="GO:0016758">
    <property type="term" value="F:hexosyltransferase activity"/>
    <property type="evidence" value="ECO:0007669"/>
    <property type="project" value="InterPro"/>
</dbReference>
<comment type="subcellular location">
    <subcellularLocation>
        <location evidence="1 10">Golgi apparatus membrane</location>
        <topology evidence="1 10">Single-pass type II membrane protein</topology>
    </subcellularLocation>
</comment>
<evidence type="ECO:0000256" key="3">
    <source>
        <dbReference type="ARBA" id="ARBA00022676"/>
    </source>
</evidence>
<dbReference type="OrthoDB" id="408493at2759"/>
<evidence type="ECO:0000256" key="5">
    <source>
        <dbReference type="ARBA" id="ARBA00022692"/>
    </source>
</evidence>
<evidence type="ECO:0000256" key="4">
    <source>
        <dbReference type="ARBA" id="ARBA00022679"/>
    </source>
</evidence>
<keyword evidence="7" id="KW-1133">Transmembrane helix</keyword>